<name>A0A1A7RD71_9GAMM</name>
<evidence type="ECO:0000313" key="1">
    <source>
        <dbReference type="EMBL" id="OBX29464.1"/>
    </source>
</evidence>
<dbReference type="STRING" id="1443941.A9J31_13770"/>
<dbReference type="SUPFAM" id="SSF109604">
    <property type="entry name" value="HD-domain/PDEase-like"/>
    <property type="match status" value="1"/>
</dbReference>
<sequence length="143" mass="15801">MSNLDIAIDLATQRHAGQKDKAGQDYIQHPLRVMNAVDTQDAKIVAILHDILEDTETTAHELNSLGFATHIVDAIQALTKQAGETRLQAAERTALNPLAVKVKLADLMDNMDASRLTQITEKDVDRMEQYKLVISRLLAAQNS</sequence>
<organism evidence="1 2">
    <name type="scientific">Acinetobacter gandensis</name>
    <dbReference type="NCBI Taxonomy" id="1443941"/>
    <lineage>
        <taxon>Bacteria</taxon>
        <taxon>Pseudomonadati</taxon>
        <taxon>Pseudomonadota</taxon>
        <taxon>Gammaproteobacteria</taxon>
        <taxon>Moraxellales</taxon>
        <taxon>Moraxellaceae</taxon>
        <taxon>Acinetobacter</taxon>
    </lineage>
</organism>
<keyword evidence="2" id="KW-1185">Reference proteome</keyword>
<reference evidence="2" key="1">
    <citation type="submission" date="2016-06" db="EMBL/GenBank/DDBJ databases">
        <authorList>
            <person name="Radolfova-Krizova L."/>
            <person name="Nemec A."/>
        </authorList>
    </citation>
    <scope>NUCLEOTIDE SEQUENCE [LARGE SCALE GENOMIC DNA]</scope>
    <source>
        <strain evidence="2">ANC 4275</strain>
    </source>
</reference>
<dbReference type="PANTHER" id="PTHR46246">
    <property type="entry name" value="GUANOSINE-3',5'-BIS(DIPHOSPHATE) 3'-PYROPHOSPHOHYDROLASE MESH1"/>
    <property type="match status" value="1"/>
</dbReference>
<dbReference type="PANTHER" id="PTHR46246:SF1">
    <property type="entry name" value="GUANOSINE-3',5'-BIS(DIPHOSPHATE) 3'-PYROPHOSPHOHYDROLASE MESH1"/>
    <property type="match status" value="1"/>
</dbReference>
<dbReference type="InterPro" id="IPR052194">
    <property type="entry name" value="MESH1"/>
</dbReference>
<accession>A0A1A7RD71</accession>
<dbReference type="OrthoDB" id="9802385at2"/>
<gene>
    <name evidence="1" type="ORF">A9J31_13770</name>
</gene>
<dbReference type="Proteomes" id="UP000185753">
    <property type="component" value="Unassembled WGS sequence"/>
</dbReference>
<protein>
    <recommendedName>
        <fullName evidence="3">Guanosine-3',5'-bis(Diphosphate) 3'-pyrophosphohydrolase</fullName>
    </recommendedName>
</protein>
<dbReference type="GO" id="GO:0008893">
    <property type="term" value="F:guanosine-3',5'-bis(diphosphate) 3'-diphosphatase activity"/>
    <property type="evidence" value="ECO:0007669"/>
    <property type="project" value="TreeGrafter"/>
</dbReference>
<evidence type="ECO:0008006" key="3">
    <source>
        <dbReference type="Google" id="ProtNLM"/>
    </source>
</evidence>
<dbReference type="AlphaFoldDB" id="A0A1A7RD71"/>
<proteinExistence type="predicted"/>
<comment type="caution">
    <text evidence="1">The sequence shown here is derived from an EMBL/GenBank/DDBJ whole genome shotgun (WGS) entry which is preliminary data.</text>
</comment>
<evidence type="ECO:0000313" key="2">
    <source>
        <dbReference type="Proteomes" id="UP000185753"/>
    </source>
</evidence>
<dbReference type="RefSeq" id="WP_067762709.1">
    <property type="nucleotide sequence ID" value="NZ_JBLZYA010000006.1"/>
</dbReference>
<dbReference type="EMBL" id="LZDS01000007">
    <property type="protein sequence ID" value="OBX29464.1"/>
    <property type="molecule type" value="Genomic_DNA"/>
</dbReference>
<dbReference type="Gene3D" id="1.10.3210.10">
    <property type="entry name" value="Hypothetical protein af1432"/>
    <property type="match status" value="1"/>
</dbReference>